<dbReference type="EMBL" id="ML178814">
    <property type="protein sequence ID" value="TFL07856.1"/>
    <property type="molecule type" value="Genomic_DNA"/>
</dbReference>
<protein>
    <submittedName>
        <fullName evidence="2">Uncharacterized protein</fullName>
    </submittedName>
</protein>
<sequence>MLTTLVLSLVALSSLALASPTPARGLANKYSSPPLFESLVNDTLAHNFTLSAVNKTQSNDSDSDSDVGIPLVLGQAGAVPGASFHVTSTLASYPYNDYPILSLSSSSLRAYTKSGSWLTNATSIPDFSSDAPLRWLTTSRGSDAFGTNYTAILQAGIQYARLAALGRADLWSLCPFGAESSRRQVNLVFNVTSGEEGSGEFVPEDCWDVDVRMVQV</sequence>
<dbReference type="AlphaFoldDB" id="A0A5C3R0N9"/>
<name>A0A5C3R0N9_9AGAR</name>
<evidence type="ECO:0000313" key="2">
    <source>
        <dbReference type="EMBL" id="TFL07856.1"/>
    </source>
</evidence>
<evidence type="ECO:0000313" key="3">
    <source>
        <dbReference type="Proteomes" id="UP000305067"/>
    </source>
</evidence>
<organism evidence="2 3">
    <name type="scientific">Pterulicium gracile</name>
    <dbReference type="NCBI Taxonomy" id="1884261"/>
    <lineage>
        <taxon>Eukaryota</taxon>
        <taxon>Fungi</taxon>
        <taxon>Dikarya</taxon>
        <taxon>Basidiomycota</taxon>
        <taxon>Agaricomycotina</taxon>
        <taxon>Agaricomycetes</taxon>
        <taxon>Agaricomycetidae</taxon>
        <taxon>Agaricales</taxon>
        <taxon>Pleurotineae</taxon>
        <taxon>Pterulaceae</taxon>
        <taxon>Pterulicium</taxon>
    </lineage>
</organism>
<dbReference type="OrthoDB" id="2844016at2759"/>
<feature type="signal peptide" evidence="1">
    <location>
        <begin position="1"/>
        <end position="18"/>
    </location>
</feature>
<proteinExistence type="predicted"/>
<reference evidence="2 3" key="1">
    <citation type="journal article" date="2019" name="Nat. Ecol. Evol.">
        <title>Megaphylogeny resolves global patterns of mushroom evolution.</title>
        <authorList>
            <person name="Varga T."/>
            <person name="Krizsan K."/>
            <person name="Foldi C."/>
            <person name="Dima B."/>
            <person name="Sanchez-Garcia M."/>
            <person name="Sanchez-Ramirez S."/>
            <person name="Szollosi G.J."/>
            <person name="Szarkandi J.G."/>
            <person name="Papp V."/>
            <person name="Albert L."/>
            <person name="Andreopoulos W."/>
            <person name="Angelini C."/>
            <person name="Antonin V."/>
            <person name="Barry K.W."/>
            <person name="Bougher N.L."/>
            <person name="Buchanan P."/>
            <person name="Buyck B."/>
            <person name="Bense V."/>
            <person name="Catcheside P."/>
            <person name="Chovatia M."/>
            <person name="Cooper J."/>
            <person name="Damon W."/>
            <person name="Desjardin D."/>
            <person name="Finy P."/>
            <person name="Geml J."/>
            <person name="Haridas S."/>
            <person name="Hughes K."/>
            <person name="Justo A."/>
            <person name="Karasinski D."/>
            <person name="Kautmanova I."/>
            <person name="Kiss B."/>
            <person name="Kocsube S."/>
            <person name="Kotiranta H."/>
            <person name="LaButti K.M."/>
            <person name="Lechner B.E."/>
            <person name="Liimatainen K."/>
            <person name="Lipzen A."/>
            <person name="Lukacs Z."/>
            <person name="Mihaltcheva S."/>
            <person name="Morgado L.N."/>
            <person name="Niskanen T."/>
            <person name="Noordeloos M.E."/>
            <person name="Ohm R.A."/>
            <person name="Ortiz-Santana B."/>
            <person name="Ovrebo C."/>
            <person name="Racz N."/>
            <person name="Riley R."/>
            <person name="Savchenko A."/>
            <person name="Shiryaev A."/>
            <person name="Soop K."/>
            <person name="Spirin V."/>
            <person name="Szebenyi C."/>
            <person name="Tomsovsky M."/>
            <person name="Tulloss R.E."/>
            <person name="Uehling J."/>
            <person name="Grigoriev I.V."/>
            <person name="Vagvolgyi C."/>
            <person name="Papp T."/>
            <person name="Martin F.M."/>
            <person name="Miettinen O."/>
            <person name="Hibbett D.S."/>
            <person name="Nagy L.G."/>
        </authorList>
    </citation>
    <scope>NUCLEOTIDE SEQUENCE [LARGE SCALE GENOMIC DNA]</scope>
    <source>
        <strain evidence="2 3">CBS 309.79</strain>
    </source>
</reference>
<gene>
    <name evidence="2" type="ORF">BDV98DRAFT_40287</name>
</gene>
<keyword evidence="1" id="KW-0732">Signal</keyword>
<keyword evidence="3" id="KW-1185">Reference proteome</keyword>
<accession>A0A5C3R0N9</accession>
<evidence type="ECO:0000256" key="1">
    <source>
        <dbReference type="SAM" id="SignalP"/>
    </source>
</evidence>
<dbReference type="Proteomes" id="UP000305067">
    <property type="component" value="Unassembled WGS sequence"/>
</dbReference>
<feature type="chain" id="PRO_5023085193" evidence="1">
    <location>
        <begin position="19"/>
        <end position="216"/>
    </location>
</feature>